<dbReference type="STRING" id="289377.HL41_04190"/>
<dbReference type="PANTHER" id="PTHR11845">
    <property type="entry name" value="5'-DEOXYNUCLEOTIDASE HDDC2"/>
    <property type="match status" value="1"/>
</dbReference>
<keyword evidence="6" id="KW-0479">Metal-binding</keyword>
<evidence type="ECO:0000313" key="9">
    <source>
        <dbReference type="EMBL" id="AIH04034.1"/>
    </source>
</evidence>
<dbReference type="EC" id="3.1.3.89" evidence="5"/>
<evidence type="ECO:0000256" key="3">
    <source>
        <dbReference type="ARBA" id="ARBA00001941"/>
    </source>
</evidence>
<evidence type="ECO:0000259" key="8">
    <source>
        <dbReference type="SMART" id="SM00471"/>
    </source>
</evidence>
<evidence type="ECO:0000313" key="10">
    <source>
        <dbReference type="Proteomes" id="UP000028481"/>
    </source>
</evidence>
<dbReference type="GO" id="GO:0002953">
    <property type="term" value="F:5'-deoxynucleotidase activity"/>
    <property type="evidence" value="ECO:0007669"/>
    <property type="project" value="UniProtKB-EC"/>
</dbReference>
<evidence type="ECO:0000256" key="6">
    <source>
        <dbReference type="ARBA" id="ARBA00022723"/>
    </source>
</evidence>
<dbReference type="eggNOG" id="COG1896">
    <property type="taxonomic scope" value="Bacteria"/>
</dbReference>
<dbReference type="Gene3D" id="1.10.3210.10">
    <property type="entry name" value="Hypothetical protein af1432"/>
    <property type="match status" value="1"/>
</dbReference>
<protein>
    <recommendedName>
        <fullName evidence="5">5'-deoxynucleotidase</fullName>
        <ecNumber evidence="5">3.1.3.89</ecNumber>
    </recommendedName>
</protein>
<dbReference type="EMBL" id="CP008796">
    <property type="protein sequence ID" value="AIH04034.1"/>
    <property type="molecule type" value="Genomic_DNA"/>
</dbReference>
<dbReference type="HOGENOM" id="CLU_039453_4_0_0"/>
<organism evidence="9 10">
    <name type="scientific">Thermodesulfobacterium commune DSM 2178</name>
    <dbReference type="NCBI Taxonomy" id="289377"/>
    <lineage>
        <taxon>Bacteria</taxon>
        <taxon>Pseudomonadati</taxon>
        <taxon>Thermodesulfobacteriota</taxon>
        <taxon>Thermodesulfobacteria</taxon>
        <taxon>Thermodesulfobacteriales</taxon>
        <taxon>Thermodesulfobacteriaceae</taxon>
        <taxon>Thermodesulfobacterium</taxon>
    </lineage>
</organism>
<gene>
    <name evidence="9" type="ORF">HL41_04190</name>
</gene>
<evidence type="ECO:0000256" key="2">
    <source>
        <dbReference type="ARBA" id="ARBA00001936"/>
    </source>
</evidence>
<dbReference type="GO" id="GO:0046872">
    <property type="term" value="F:metal ion binding"/>
    <property type="evidence" value="ECO:0007669"/>
    <property type="project" value="UniProtKB-KW"/>
</dbReference>
<comment type="cofactor">
    <cofactor evidence="2">
        <name>Mn(2+)</name>
        <dbReference type="ChEBI" id="CHEBI:29035"/>
    </cofactor>
</comment>
<dbReference type="GO" id="GO:0005737">
    <property type="term" value="C:cytoplasm"/>
    <property type="evidence" value="ECO:0007669"/>
    <property type="project" value="TreeGrafter"/>
</dbReference>
<feature type="domain" description="HD/PDEase" evidence="8">
    <location>
        <begin position="32"/>
        <end position="145"/>
    </location>
</feature>
<keyword evidence="10" id="KW-1185">Reference proteome</keyword>
<comment type="cofactor">
    <cofactor evidence="3">
        <name>Co(2+)</name>
        <dbReference type="ChEBI" id="CHEBI:48828"/>
    </cofactor>
</comment>
<evidence type="ECO:0000256" key="1">
    <source>
        <dbReference type="ARBA" id="ARBA00001638"/>
    </source>
</evidence>
<proteinExistence type="predicted"/>
<dbReference type="InterPro" id="IPR039356">
    <property type="entry name" value="YfbR/HDDC2"/>
</dbReference>
<dbReference type="SUPFAM" id="SSF109604">
    <property type="entry name" value="HD-domain/PDEase-like"/>
    <property type="match status" value="1"/>
</dbReference>
<dbReference type="RefSeq" id="WP_038060947.1">
    <property type="nucleotide sequence ID" value="NZ_CP008796.1"/>
</dbReference>
<evidence type="ECO:0000256" key="4">
    <source>
        <dbReference type="ARBA" id="ARBA00011738"/>
    </source>
</evidence>
<comment type="subunit">
    <text evidence="4">Homodimer.</text>
</comment>
<dbReference type="PaxDb" id="289377-HL41_04190"/>
<dbReference type="CDD" id="cd00077">
    <property type="entry name" value="HDc"/>
    <property type="match status" value="1"/>
</dbReference>
<dbReference type="AlphaFoldDB" id="A0A075WRV2"/>
<dbReference type="OrthoDB" id="9786155at2"/>
<dbReference type="InterPro" id="IPR003607">
    <property type="entry name" value="HD/PDEase_dom"/>
</dbReference>
<evidence type="ECO:0000256" key="7">
    <source>
        <dbReference type="ARBA" id="ARBA00022801"/>
    </source>
</evidence>
<evidence type="ECO:0000256" key="5">
    <source>
        <dbReference type="ARBA" id="ARBA00012964"/>
    </source>
</evidence>
<reference evidence="9 10" key="1">
    <citation type="journal article" date="2015" name="Genome Announc.">
        <title>Genome Sequence of a Sulfate-Reducing Thermophilic Bacterium, Thermodesulfobacterium commune DSM 2178T (Phylum Thermodesulfobacteria).</title>
        <authorList>
            <person name="Bhatnagar S."/>
            <person name="Badger J.H."/>
            <person name="Madupu R."/>
            <person name="Khouri H.M."/>
            <person name="O'Connor E.M."/>
            <person name="Robb F.T."/>
            <person name="Ward N.L."/>
            <person name="Eisen J.A."/>
        </authorList>
    </citation>
    <scope>NUCLEOTIDE SEQUENCE [LARGE SCALE GENOMIC DNA]</scope>
    <source>
        <strain evidence="9 10">DSM 2178</strain>
    </source>
</reference>
<sequence length="199" mass="23519">MKDFYNRYANLLFEVAFLKRVERTGYPYLGTGHENVASHSFGVAFISWILSELVKEKVDKEKLFKIALIHDLPETRTGDFNALNKLYNQTDEKKALEDAFQGIPLSEEVLELWKEYRSLNSLEARLVHDADVIDLIIQLKEQKDLNNPYAQKWIDYAKPKLITEVAKTLVESILETDWCSWWYDFLIKNNDLYRKKHQR</sequence>
<keyword evidence="7 9" id="KW-0378">Hydrolase</keyword>
<dbReference type="SMART" id="SM00471">
    <property type="entry name" value="HDc"/>
    <property type="match status" value="1"/>
</dbReference>
<dbReference type="Proteomes" id="UP000028481">
    <property type="component" value="Chromosome"/>
</dbReference>
<comment type="catalytic activity">
    <reaction evidence="1">
        <text>a 2'-deoxyribonucleoside 5'-phosphate + H2O = a 2'-deoxyribonucleoside + phosphate</text>
        <dbReference type="Rhea" id="RHEA:36167"/>
        <dbReference type="ChEBI" id="CHEBI:15377"/>
        <dbReference type="ChEBI" id="CHEBI:18274"/>
        <dbReference type="ChEBI" id="CHEBI:43474"/>
        <dbReference type="ChEBI" id="CHEBI:65317"/>
        <dbReference type="EC" id="3.1.3.89"/>
    </reaction>
</comment>
<dbReference type="InterPro" id="IPR006674">
    <property type="entry name" value="HD_domain"/>
</dbReference>
<name>A0A075WRV2_9BACT</name>
<accession>A0A075WRV2</accession>
<dbReference type="Pfam" id="PF13023">
    <property type="entry name" value="HD_3"/>
    <property type="match status" value="1"/>
</dbReference>
<dbReference type="PANTHER" id="PTHR11845:SF13">
    <property type="entry name" value="5'-DEOXYNUCLEOTIDASE HDDC2"/>
    <property type="match status" value="1"/>
</dbReference>
<dbReference type="KEGG" id="tcm:HL41_04190"/>